<accession>A0ABU1BKB4</accession>
<evidence type="ECO:0000313" key="2">
    <source>
        <dbReference type="EMBL" id="MDQ9169269.1"/>
    </source>
</evidence>
<dbReference type="Proteomes" id="UP001225596">
    <property type="component" value="Unassembled WGS sequence"/>
</dbReference>
<feature type="signal peptide" evidence="1">
    <location>
        <begin position="1"/>
        <end position="36"/>
    </location>
</feature>
<feature type="chain" id="PRO_5047060409" evidence="1">
    <location>
        <begin position="37"/>
        <end position="109"/>
    </location>
</feature>
<evidence type="ECO:0000313" key="3">
    <source>
        <dbReference type="Proteomes" id="UP001225596"/>
    </source>
</evidence>
<gene>
    <name evidence="2" type="ORF">Q8A64_02475</name>
</gene>
<reference evidence="2 3" key="1">
    <citation type="submission" date="2023-08" db="EMBL/GenBank/DDBJ databases">
        <title>Oxalobacteraceae gen .nov., isolated from river sludge outside the plant.</title>
        <authorList>
            <person name="Zhao S.Y."/>
        </authorList>
    </citation>
    <scope>NUCLEOTIDE SEQUENCE [LARGE SCALE GENOMIC DNA]</scope>
    <source>
        <strain evidence="2 3">R-40</strain>
    </source>
</reference>
<proteinExistence type="predicted"/>
<dbReference type="RefSeq" id="WP_338435127.1">
    <property type="nucleotide sequence ID" value="NZ_JAUYVH010000001.1"/>
</dbReference>
<dbReference type="EMBL" id="JAUYVH010000001">
    <property type="protein sequence ID" value="MDQ9169269.1"/>
    <property type="molecule type" value="Genomic_DNA"/>
</dbReference>
<name>A0ABU1BKB4_9BURK</name>
<organism evidence="2 3">
    <name type="scientific">Keguizhuia sedimenti</name>
    <dbReference type="NCBI Taxonomy" id="3064264"/>
    <lineage>
        <taxon>Bacteria</taxon>
        <taxon>Pseudomonadati</taxon>
        <taxon>Pseudomonadota</taxon>
        <taxon>Betaproteobacteria</taxon>
        <taxon>Burkholderiales</taxon>
        <taxon>Oxalobacteraceae</taxon>
        <taxon>Keguizhuia</taxon>
    </lineage>
</organism>
<keyword evidence="3" id="KW-1185">Reference proteome</keyword>
<protein>
    <submittedName>
        <fullName evidence="2">Uncharacterized protein</fullName>
    </submittedName>
</protein>
<comment type="caution">
    <text evidence="2">The sequence shown here is derived from an EMBL/GenBank/DDBJ whole genome shotgun (WGS) entry which is preliminary data.</text>
</comment>
<evidence type="ECO:0000256" key="1">
    <source>
        <dbReference type="SAM" id="SignalP"/>
    </source>
</evidence>
<sequence length="109" mass="11752">MDTFINNLCTGGNMIKTSLAKLAAIPLFALSSLTYASESAPSEPIQLDAQQMDEITAGTRGGKGHNRNGGRHNSYAWLSQVNISPVIIIQIGNNNTAVVYSGNFAWLRR</sequence>
<keyword evidence="1" id="KW-0732">Signal</keyword>